<accession>A0A1R4J5V6</accession>
<sequence length="200" mass="23191">MNTHNIELQNSHLDLEDETVQKVLSLYDQHDEAPYISPDRNLEEWLKAVEIGSESLVPKRNMKRLEEGILPGHLILLWRISFSTFTNESVFPKYFEYTYGVNAEQALQEVQEKHYAIELSAFASLTHLNAAHLRSLLKDKNVKGYTQLTKGQLMERIKGVYLEDELAKLFNVRGYKLTPIGLSLLEKYSDIIDKHPQKKF</sequence>
<proteinExistence type="predicted"/>
<protein>
    <submittedName>
        <fullName evidence="1">Uncharacterized protein</fullName>
    </submittedName>
</protein>
<dbReference type="RefSeq" id="WP_087057603.1">
    <property type="nucleotide sequence ID" value="NZ_FUKW01000065.1"/>
</dbReference>
<evidence type="ECO:0000313" key="2">
    <source>
        <dbReference type="Proteomes" id="UP000195611"/>
    </source>
</evidence>
<dbReference type="Proteomes" id="UP000195611">
    <property type="component" value="Unassembled WGS sequence"/>
</dbReference>
<evidence type="ECO:0000313" key="1">
    <source>
        <dbReference type="EMBL" id="SJN27521.1"/>
    </source>
</evidence>
<name>A0A1R4J5V6_9LACT</name>
<reference evidence="1 2" key="1">
    <citation type="submission" date="2017-02" db="EMBL/GenBank/DDBJ databases">
        <authorList>
            <person name="Peterson S.W."/>
        </authorList>
    </citation>
    <scope>NUCLEOTIDE SEQUENCE [LARGE SCALE GENOMIC DNA]</scope>
    <source>
        <strain evidence="1 2">42ea</strain>
    </source>
</reference>
<dbReference type="AlphaFoldDB" id="A0A1R4J5V6"/>
<gene>
    <name evidence="1" type="ORF">FM115_04080</name>
</gene>
<organism evidence="1 2">
    <name type="scientific">Marinilactibacillus psychrotolerans 42ea</name>
    <dbReference type="NCBI Taxonomy" id="1255609"/>
    <lineage>
        <taxon>Bacteria</taxon>
        <taxon>Bacillati</taxon>
        <taxon>Bacillota</taxon>
        <taxon>Bacilli</taxon>
        <taxon>Lactobacillales</taxon>
        <taxon>Carnobacteriaceae</taxon>
        <taxon>Marinilactibacillus</taxon>
    </lineage>
</organism>
<dbReference type="EMBL" id="FUKW01000065">
    <property type="protein sequence ID" value="SJN27521.1"/>
    <property type="molecule type" value="Genomic_DNA"/>
</dbReference>